<dbReference type="KEGG" id="ccos:Pan44_25050"/>
<name>A0A517SEC2_9PLAN</name>
<evidence type="ECO:0000313" key="1">
    <source>
        <dbReference type="EMBL" id="QDT54472.1"/>
    </source>
</evidence>
<dbReference type="EMBL" id="CP036271">
    <property type="protein sequence ID" value="QDT54472.1"/>
    <property type="molecule type" value="Genomic_DNA"/>
</dbReference>
<dbReference type="InParanoid" id="A0A517SEC2"/>
<dbReference type="AlphaFoldDB" id="A0A517SEC2"/>
<keyword evidence="2" id="KW-1185">Reference proteome</keyword>
<dbReference type="Proteomes" id="UP000315700">
    <property type="component" value="Chromosome"/>
</dbReference>
<dbReference type="RefSeq" id="WP_145030326.1">
    <property type="nucleotide sequence ID" value="NZ_CP036271.1"/>
</dbReference>
<organism evidence="1 2">
    <name type="scientific">Caulifigura coniformis</name>
    <dbReference type="NCBI Taxonomy" id="2527983"/>
    <lineage>
        <taxon>Bacteria</taxon>
        <taxon>Pseudomonadati</taxon>
        <taxon>Planctomycetota</taxon>
        <taxon>Planctomycetia</taxon>
        <taxon>Planctomycetales</taxon>
        <taxon>Planctomycetaceae</taxon>
        <taxon>Caulifigura</taxon>
    </lineage>
</organism>
<proteinExistence type="predicted"/>
<reference evidence="1 2" key="1">
    <citation type="submission" date="2019-02" db="EMBL/GenBank/DDBJ databases">
        <title>Deep-cultivation of Planctomycetes and their phenomic and genomic characterization uncovers novel biology.</title>
        <authorList>
            <person name="Wiegand S."/>
            <person name="Jogler M."/>
            <person name="Boedeker C."/>
            <person name="Pinto D."/>
            <person name="Vollmers J."/>
            <person name="Rivas-Marin E."/>
            <person name="Kohn T."/>
            <person name="Peeters S.H."/>
            <person name="Heuer A."/>
            <person name="Rast P."/>
            <person name="Oberbeckmann S."/>
            <person name="Bunk B."/>
            <person name="Jeske O."/>
            <person name="Meyerdierks A."/>
            <person name="Storesund J.E."/>
            <person name="Kallscheuer N."/>
            <person name="Luecker S."/>
            <person name="Lage O.M."/>
            <person name="Pohl T."/>
            <person name="Merkel B.J."/>
            <person name="Hornburger P."/>
            <person name="Mueller R.-W."/>
            <person name="Bruemmer F."/>
            <person name="Labrenz M."/>
            <person name="Spormann A.M."/>
            <person name="Op den Camp H."/>
            <person name="Overmann J."/>
            <person name="Amann R."/>
            <person name="Jetten M.S.M."/>
            <person name="Mascher T."/>
            <person name="Medema M.H."/>
            <person name="Devos D.P."/>
            <person name="Kaster A.-K."/>
            <person name="Ovreas L."/>
            <person name="Rohde M."/>
            <person name="Galperin M.Y."/>
            <person name="Jogler C."/>
        </authorList>
    </citation>
    <scope>NUCLEOTIDE SEQUENCE [LARGE SCALE GENOMIC DNA]</scope>
    <source>
        <strain evidence="1 2">Pan44</strain>
    </source>
</reference>
<protein>
    <submittedName>
        <fullName evidence="1">Uncharacterized protein</fullName>
    </submittedName>
</protein>
<gene>
    <name evidence="1" type="ORF">Pan44_25050</name>
</gene>
<sequence length="159" mass="18622">MHESVKQFDIDNGGLDEAILHNGWLYFPTGNIRSNSNPSHQAIMYRPQKVLERMGNQLMYERTRTQLAYSNFHDLKSKFIQQARNSVSTGMPPETPASKAYKQLEELKEIYQDRKSRYDEVERQYEQLPEVREQRRAEAGIHAQKQESSAYLMALQAIR</sequence>
<evidence type="ECO:0000313" key="2">
    <source>
        <dbReference type="Proteomes" id="UP000315700"/>
    </source>
</evidence>
<accession>A0A517SEC2</accession>